<evidence type="ECO:0000256" key="2">
    <source>
        <dbReference type="ARBA" id="ARBA00010199"/>
    </source>
</evidence>
<keyword evidence="5 6" id="KW-0472">Membrane</keyword>
<keyword evidence="3 6" id="KW-0812">Transmembrane</keyword>
<dbReference type="GO" id="GO:0015297">
    <property type="term" value="F:antiporter activity"/>
    <property type="evidence" value="ECO:0007669"/>
    <property type="project" value="InterPro"/>
</dbReference>
<dbReference type="GO" id="GO:1990961">
    <property type="term" value="P:xenobiotic detoxification by transmembrane export across the plasma membrane"/>
    <property type="evidence" value="ECO:0007669"/>
    <property type="project" value="InterPro"/>
</dbReference>
<dbReference type="GeneID" id="54779550"/>
<keyword evidence="4 6" id="KW-1133">Transmembrane helix</keyword>
<gene>
    <name evidence="7" type="ORF">DIURU_000897</name>
</gene>
<proteinExistence type="inferred from homology"/>
<dbReference type="RefSeq" id="XP_034014250.1">
    <property type="nucleotide sequence ID" value="XM_034159195.1"/>
</dbReference>
<dbReference type="GO" id="GO:0016020">
    <property type="term" value="C:membrane"/>
    <property type="evidence" value="ECO:0007669"/>
    <property type="project" value="UniProtKB-SubCell"/>
</dbReference>
<evidence type="ECO:0000313" key="8">
    <source>
        <dbReference type="Proteomes" id="UP000449547"/>
    </source>
</evidence>
<dbReference type="OrthoDB" id="2126698at2759"/>
<dbReference type="NCBIfam" id="TIGR00797">
    <property type="entry name" value="matE"/>
    <property type="match status" value="1"/>
</dbReference>
<comment type="similarity">
    <text evidence="2">Belongs to the multi antimicrobial extrusion (MATE) (TC 2.A.66.1) family.</text>
</comment>
<comment type="caution">
    <text evidence="7">The sequence shown here is derived from an EMBL/GenBank/DDBJ whole genome shotgun (WGS) entry which is preliminary data.</text>
</comment>
<dbReference type="GO" id="GO:0042910">
    <property type="term" value="F:xenobiotic transmembrane transporter activity"/>
    <property type="evidence" value="ECO:0007669"/>
    <property type="project" value="InterPro"/>
</dbReference>
<dbReference type="PANTHER" id="PTHR11206">
    <property type="entry name" value="MULTIDRUG RESISTANCE PROTEIN"/>
    <property type="match status" value="1"/>
</dbReference>
<accession>A0A642UXZ3</accession>
<dbReference type="InterPro" id="IPR045069">
    <property type="entry name" value="MATE_euk"/>
</dbReference>
<reference evidence="7 8" key="1">
    <citation type="submission" date="2019-07" db="EMBL/GenBank/DDBJ databases">
        <title>Genome assembly of two rare yeast pathogens: Diutina rugosa and Trichomonascus ciferrii.</title>
        <authorList>
            <person name="Mixao V."/>
            <person name="Saus E."/>
            <person name="Hansen A."/>
            <person name="Lass-Flor C."/>
            <person name="Gabaldon T."/>
        </authorList>
    </citation>
    <scope>NUCLEOTIDE SEQUENCE [LARGE SCALE GENOMIC DNA]</scope>
    <source>
        <strain evidence="7 8">CBS 613</strain>
    </source>
</reference>
<sequence length="601" mass="65615">MVLSQLVNQLANPSVGGFQGGLKRRRLFIPPSTHHPLFSYGDGDQRSFLSLIEQSSTIAGDDDAASVASVSTTRSLPSTLSVADSDQESFQSWLVEEHERRFGDRSDAESAADDRYRGYGACERRLSVYSRQSALDDPHEDLTQPTTVGHEIRTLARYATPLVITFVLEHLFSLVALLVVGRLGKNELAAVSLATMTTTISFGIFEGMATALDTLCPQAYGAGQYELVSLRVQRSTVLGWCIFVPVAVFWWYSDYVFQYVIDSKAVVKLTCQFLRIMVAAGPAVVFFENGKRFLQAQGIFEASTGILFVCAPINAIASWYLVWNPTHGLGYIGAPIVAVGNFWLMSILLVLYVKFVDGKECWFGLASVHQLFEEWGVILRLAIPGVVMLESEYLAYEIMTLFASMFGTTELAAQSAVASIVSVTYMAPFATGIAASTRVANFIGAENAAAAKMATKVAMAASVVVGVIDCIGLITFRHRIADLFTRDPEVAALIVQLLYPLVPMFEIFDSIASVSSGILRAQGAQKIGGIVNFMAYYMFGLPLAFILSKTTDIGLEGLWIGVGSGMVVIGLIQSWYIGRSDWDQIIICAELLNEFDDDDDD</sequence>
<dbReference type="AlphaFoldDB" id="A0A642UXZ3"/>
<name>A0A642UXZ3_DIURU</name>
<dbReference type="Proteomes" id="UP000449547">
    <property type="component" value="Unassembled WGS sequence"/>
</dbReference>
<feature type="transmembrane region" description="Helical" evidence="6">
    <location>
        <begin position="416"/>
        <end position="436"/>
    </location>
</feature>
<evidence type="ECO:0008006" key="9">
    <source>
        <dbReference type="Google" id="ProtNLM"/>
    </source>
</evidence>
<feature type="transmembrane region" description="Helical" evidence="6">
    <location>
        <begin position="457"/>
        <end position="478"/>
    </location>
</feature>
<evidence type="ECO:0000313" key="7">
    <source>
        <dbReference type="EMBL" id="KAA8906736.1"/>
    </source>
</evidence>
<dbReference type="EMBL" id="SWFT01000031">
    <property type="protein sequence ID" value="KAA8906736.1"/>
    <property type="molecule type" value="Genomic_DNA"/>
</dbReference>
<dbReference type="CDD" id="cd13132">
    <property type="entry name" value="MATE_eukaryotic"/>
    <property type="match status" value="1"/>
</dbReference>
<keyword evidence="8" id="KW-1185">Reference proteome</keyword>
<organism evidence="7 8">
    <name type="scientific">Diutina rugosa</name>
    <name type="common">Yeast</name>
    <name type="synonym">Candida rugosa</name>
    <dbReference type="NCBI Taxonomy" id="5481"/>
    <lineage>
        <taxon>Eukaryota</taxon>
        <taxon>Fungi</taxon>
        <taxon>Dikarya</taxon>
        <taxon>Ascomycota</taxon>
        <taxon>Saccharomycotina</taxon>
        <taxon>Pichiomycetes</taxon>
        <taxon>Debaryomycetaceae</taxon>
        <taxon>Diutina</taxon>
    </lineage>
</organism>
<feature type="transmembrane region" description="Helical" evidence="6">
    <location>
        <begin position="299"/>
        <end position="322"/>
    </location>
</feature>
<evidence type="ECO:0000256" key="1">
    <source>
        <dbReference type="ARBA" id="ARBA00004141"/>
    </source>
</evidence>
<feature type="transmembrane region" description="Helical" evidence="6">
    <location>
        <begin position="237"/>
        <end position="253"/>
    </location>
</feature>
<feature type="transmembrane region" description="Helical" evidence="6">
    <location>
        <begin position="559"/>
        <end position="577"/>
    </location>
</feature>
<comment type="subcellular location">
    <subcellularLocation>
        <location evidence="1">Membrane</location>
        <topology evidence="1">Multi-pass membrane protein</topology>
    </subcellularLocation>
</comment>
<evidence type="ECO:0000256" key="5">
    <source>
        <dbReference type="ARBA" id="ARBA00023136"/>
    </source>
</evidence>
<dbReference type="VEuPathDB" id="FungiDB:DIURU_000897"/>
<evidence type="ECO:0000256" key="6">
    <source>
        <dbReference type="SAM" id="Phobius"/>
    </source>
</evidence>
<feature type="transmembrane region" description="Helical" evidence="6">
    <location>
        <begin position="328"/>
        <end position="356"/>
    </location>
</feature>
<feature type="transmembrane region" description="Helical" evidence="6">
    <location>
        <begin position="158"/>
        <end position="180"/>
    </location>
</feature>
<dbReference type="OMA" id="KISHHHI"/>
<evidence type="ECO:0000256" key="4">
    <source>
        <dbReference type="ARBA" id="ARBA00022989"/>
    </source>
</evidence>
<evidence type="ECO:0000256" key="3">
    <source>
        <dbReference type="ARBA" id="ARBA00022692"/>
    </source>
</evidence>
<dbReference type="Pfam" id="PF01554">
    <property type="entry name" value="MatE"/>
    <property type="match status" value="2"/>
</dbReference>
<protein>
    <recommendedName>
        <fullName evidence="9">MATE efflux family protein</fullName>
    </recommendedName>
</protein>
<feature type="transmembrane region" description="Helical" evidence="6">
    <location>
        <begin position="529"/>
        <end position="547"/>
    </location>
</feature>
<dbReference type="InterPro" id="IPR002528">
    <property type="entry name" value="MATE_fam"/>
</dbReference>